<reference evidence="2" key="1">
    <citation type="journal article" date="2019" name="Int. J. Syst. Evol. Microbiol.">
        <title>The Global Catalogue of Microorganisms (GCM) 10K type strain sequencing project: providing services to taxonomists for standard genome sequencing and annotation.</title>
        <authorList>
            <consortium name="The Broad Institute Genomics Platform"/>
            <consortium name="The Broad Institute Genome Sequencing Center for Infectious Disease"/>
            <person name="Wu L."/>
            <person name="Ma J."/>
        </authorList>
    </citation>
    <scope>NUCLEOTIDE SEQUENCE [LARGE SCALE GENOMIC DNA]</scope>
    <source>
        <strain evidence="2">CECT 8472</strain>
    </source>
</reference>
<dbReference type="EMBL" id="JBHSCW010000003">
    <property type="protein sequence ID" value="MFC4350983.1"/>
    <property type="molecule type" value="Genomic_DNA"/>
</dbReference>
<keyword evidence="2" id="KW-1185">Reference proteome</keyword>
<dbReference type="RefSeq" id="WP_382421325.1">
    <property type="nucleotide sequence ID" value="NZ_JBHSCW010000003.1"/>
</dbReference>
<dbReference type="Proteomes" id="UP001595799">
    <property type="component" value="Unassembled WGS sequence"/>
</dbReference>
<evidence type="ECO:0000313" key="2">
    <source>
        <dbReference type="Proteomes" id="UP001595799"/>
    </source>
</evidence>
<protein>
    <submittedName>
        <fullName evidence="1">Uncharacterized protein</fullName>
    </submittedName>
</protein>
<sequence length="165" mass="18164">MQAHLSYGTLVAIEAVPITTPQTSQNIDFVTRVNRLLEEQSPSAFRAAIPFEFKDLIVNLILYSQHGDNDFHLRVVGNRIGRLMAVESTGKTASQVFAAWPEFRDLFLHCAYKVTAQGCISGLRGTLHYSERSPEGFETISVPVPDDASSKFLALCNVCVTGQST</sequence>
<accession>A0ABV8UKH4</accession>
<proteinExistence type="predicted"/>
<gene>
    <name evidence="1" type="ORF">ACFOW6_05450</name>
</gene>
<evidence type="ECO:0000313" key="1">
    <source>
        <dbReference type="EMBL" id="MFC4350983.1"/>
    </source>
</evidence>
<name>A0ABV8UKH4_9PROT</name>
<organism evidence="1 2">
    <name type="scientific">Fodinicurvata halophila</name>
    <dbReference type="NCBI Taxonomy" id="1419723"/>
    <lineage>
        <taxon>Bacteria</taxon>
        <taxon>Pseudomonadati</taxon>
        <taxon>Pseudomonadota</taxon>
        <taxon>Alphaproteobacteria</taxon>
        <taxon>Rhodospirillales</taxon>
        <taxon>Rhodovibrionaceae</taxon>
        <taxon>Fodinicurvata</taxon>
    </lineage>
</organism>
<comment type="caution">
    <text evidence="1">The sequence shown here is derived from an EMBL/GenBank/DDBJ whole genome shotgun (WGS) entry which is preliminary data.</text>
</comment>